<feature type="transmembrane region" description="Helical" evidence="6">
    <location>
        <begin position="438"/>
        <end position="460"/>
    </location>
</feature>
<comment type="caution">
    <text evidence="9">The sequence shown here is derived from an EMBL/GenBank/DDBJ whole genome shotgun (WGS) entry which is preliminary data.</text>
</comment>
<feature type="transmembrane region" description="Helical" evidence="6">
    <location>
        <begin position="59"/>
        <end position="75"/>
    </location>
</feature>
<feature type="transmembrane region" description="Helical" evidence="6">
    <location>
        <begin position="299"/>
        <end position="315"/>
    </location>
</feature>
<evidence type="ECO:0000313" key="9">
    <source>
        <dbReference type="EMBL" id="EKD66458.1"/>
    </source>
</evidence>
<evidence type="ECO:0000256" key="4">
    <source>
        <dbReference type="ARBA" id="ARBA00022989"/>
    </source>
</evidence>
<evidence type="ECO:0008006" key="10">
    <source>
        <dbReference type="Google" id="ProtNLM"/>
    </source>
</evidence>
<gene>
    <name evidence="9" type="ORF">ACD_49C00040G0004</name>
</gene>
<dbReference type="PANTHER" id="PTHR30619:SF7">
    <property type="entry name" value="BETA-LACTAMASE DOMAIN PROTEIN"/>
    <property type="match status" value="1"/>
</dbReference>
<name>K2BCD8_9BACT</name>
<comment type="subcellular location">
    <subcellularLocation>
        <location evidence="1">Cell membrane</location>
        <topology evidence="1">Multi-pass membrane protein</topology>
    </subcellularLocation>
</comment>
<dbReference type="Pfam" id="PF03772">
    <property type="entry name" value="Competence"/>
    <property type="match status" value="1"/>
</dbReference>
<keyword evidence="4 6" id="KW-1133">Transmembrane helix</keyword>
<dbReference type="EMBL" id="AMFJ01021626">
    <property type="protein sequence ID" value="EKD66458.1"/>
    <property type="molecule type" value="Genomic_DNA"/>
</dbReference>
<feature type="transmembrane region" description="Helical" evidence="6">
    <location>
        <begin position="472"/>
        <end position="493"/>
    </location>
</feature>
<feature type="transmembrane region" description="Helical" evidence="6">
    <location>
        <begin position="320"/>
        <end position="339"/>
    </location>
</feature>
<dbReference type="InterPro" id="IPR052159">
    <property type="entry name" value="Competence_DNA_uptake"/>
</dbReference>
<feature type="transmembrane region" description="Helical" evidence="6">
    <location>
        <begin position="12"/>
        <end position="30"/>
    </location>
</feature>
<dbReference type="InterPro" id="IPR025405">
    <property type="entry name" value="DUF4131"/>
</dbReference>
<feature type="transmembrane region" description="Helical" evidence="6">
    <location>
        <begin position="409"/>
        <end position="431"/>
    </location>
</feature>
<dbReference type="Pfam" id="PF13567">
    <property type="entry name" value="DUF4131"/>
    <property type="match status" value="1"/>
</dbReference>
<evidence type="ECO:0000256" key="2">
    <source>
        <dbReference type="ARBA" id="ARBA00022475"/>
    </source>
</evidence>
<dbReference type="PANTHER" id="PTHR30619">
    <property type="entry name" value="DNA INTERNALIZATION/COMPETENCE PROTEIN COMEC/REC2"/>
    <property type="match status" value="1"/>
</dbReference>
<feature type="domain" description="ComEC/Rec2-related protein" evidence="7">
    <location>
        <begin position="230"/>
        <end position="490"/>
    </location>
</feature>
<feature type="transmembrane region" description="Helical" evidence="6">
    <location>
        <begin position="378"/>
        <end position="397"/>
    </location>
</feature>
<accession>K2BCD8</accession>
<feature type="transmembrane region" description="Helical" evidence="6">
    <location>
        <begin position="246"/>
        <end position="267"/>
    </location>
</feature>
<organism evidence="9">
    <name type="scientific">uncultured bacterium</name>
    <name type="common">gcode 4</name>
    <dbReference type="NCBI Taxonomy" id="1234023"/>
    <lineage>
        <taxon>Bacteria</taxon>
        <taxon>environmental samples</taxon>
    </lineage>
</organism>
<protein>
    <recommendedName>
        <fullName evidence="10">ComEC/Rec2-related protein domain-containing protein</fullName>
    </recommendedName>
</protein>
<feature type="domain" description="DUF4131" evidence="8">
    <location>
        <begin position="40"/>
        <end position="186"/>
    </location>
</feature>
<dbReference type="AlphaFoldDB" id="K2BCD8"/>
<reference evidence="9" key="1">
    <citation type="journal article" date="2012" name="Science">
        <title>Fermentation, hydrogen, and sulfur metabolism in multiple uncultivated bacterial phyla.</title>
        <authorList>
            <person name="Wrighton K.C."/>
            <person name="Thomas B.C."/>
            <person name="Sharon I."/>
            <person name="Miller C.S."/>
            <person name="Castelle C.J."/>
            <person name="VerBerkmoes N.C."/>
            <person name="Wilkins M.J."/>
            <person name="Hettich R.L."/>
            <person name="Lipton M.S."/>
            <person name="Williams K.H."/>
            <person name="Long P.E."/>
            <person name="Banfield J.F."/>
        </authorList>
    </citation>
    <scope>NUCLEOTIDE SEQUENCE [LARGE SCALE GENOMIC DNA]</scope>
</reference>
<dbReference type="InterPro" id="IPR004477">
    <property type="entry name" value="ComEC_N"/>
</dbReference>
<keyword evidence="2" id="KW-1003">Cell membrane</keyword>
<evidence type="ECO:0000259" key="8">
    <source>
        <dbReference type="Pfam" id="PF13567"/>
    </source>
</evidence>
<evidence type="ECO:0000259" key="7">
    <source>
        <dbReference type="Pfam" id="PF03772"/>
    </source>
</evidence>
<keyword evidence="5 6" id="KW-0472">Membrane</keyword>
<dbReference type="GO" id="GO:0005886">
    <property type="term" value="C:plasma membrane"/>
    <property type="evidence" value="ECO:0007669"/>
    <property type="project" value="UniProtKB-SubCell"/>
</dbReference>
<feature type="transmembrane region" description="Helical" evidence="6">
    <location>
        <begin position="36"/>
        <end position="52"/>
    </location>
</feature>
<feature type="transmembrane region" description="Helical" evidence="6">
    <location>
        <begin position="274"/>
        <end position="293"/>
    </location>
</feature>
<evidence type="ECO:0000256" key="1">
    <source>
        <dbReference type="ARBA" id="ARBA00004651"/>
    </source>
</evidence>
<evidence type="ECO:0000256" key="3">
    <source>
        <dbReference type="ARBA" id="ARBA00022692"/>
    </source>
</evidence>
<evidence type="ECO:0000256" key="5">
    <source>
        <dbReference type="ARBA" id="ARBA00023136"/>
    </source>
</evidence>
<dbReference type="NCBIfam" id="TIGR00360">
    <property type="entry name" value="ComEC_N-term"/>
    <property type="match status" value="1"/>
</dbReference>
<sequence length="502" mass="59835">MTEKNLQTWKYIVNFYTVFSISFIISTFLTNIYGQISVYIFLLFVILILVYILNHWKHYILMIFAILWLFSWFFYSQHNSNIVENKEKIMSNFTDKTLILEWKILKLDSTSADYRNYILKINKIGDQNIWENISLLAKTGKKLNLNPWDIIRLKSKIYEIENNSDFDYKTYLRLKNIYWIVYIYSFDVIWKDSSKYEIFIEKIRSSVLTIIKEIYPKDSWDLLSGILIWERNELSSDLKNNFNRSGLTHIIAISWFNITIIIIFLSFILRPFPAAIKIPIIIIFIVIFVNIVWDNSPAVRAAIMWIISYISLSYSKKVNLFNLILFIVIFFILLNPLTINYDISFQLSLLSVIWIVYFSPFLKKFLYFMPNKFEIKEALVLTLCSVIFTLPIIVVNFGQLSIISPISNILVTFAIPLSMLFWFISILFYLITPVLWIALWFIAWAFLKYILIITNFFWGLKYATVGLNFEEYKYIFEIFYYIILVFIVIYFGIEEKEKETGL</sequence>
<keyword evidence="3 6" id="KW-0812">Transmembrane</keyword>
<proteinExistence type="predicted"/>
<feature type="transmembrane region" description="Helical" evidence="6">
    <location>
        <begin position="345"/>
        <end position="366"/>
    </location>
</feature>
<evidence type="ECO:0000256" key="6">
    <source>
        <dbReference type="SAM" id="Phobius"/>
    </source>
</evidence>